<gene>
    <name evidence="1" type="ORF">LVIROSA_LOCUS797</name>
</gene>
<dbReference type="Proteomes" id="UP001157418">
    <property type="component" value="Unassembled WGS sequence"/>
</dbReference>
<evidence type="ECO:0000313" key="2">
    <source>
        <dbReference type="Proteomes" id="UP001157418"/>
    </source>
</evidence>
<accession>A0AAU9LEL7</accession>
<dbReference type="AlphaFoldDB" id="A0AAU9LEL7"/>
<protein>
    <submittedName>
        <fullName evidence="1">Uncharacterized protein</fullName>
    </submittedName>
</protein>
<proteinExistence type="predicted"/>
<organism evidence="1 2">
    <name type="scientific">Lactuca virosa</name>
    <dbReference type="NCBI Taxonomy" id="75947"/>
    <lineage>
        <taxon>Eukaryota</taxon>
        <taxon>Viridiplantae</taxon>
        <taxon>Streptophyta</taxon>
        <taxon>Embryophyta</taxon>
        <taxon>Tracheophyta</taxon>
        <taxon>Spermatophyta</taxon>
        <taxon>Magnoliopsida</taxon>
        <taxon>eudicotyledons</taxon>
        <taxon>Gunneridae</taxon>
        <taxon>Pentapetalae</taxon>
        <taxon>asterids</taxon>
        <taxon>campanulids</taxon>
        <taxon>Asterales</taxon>
        <taxon>Asteraceae</taxon>
        <taxon>Cichorioideae</taxon>
        <taxon>Cichorieae</taxon>
        <taxon>Lactucinae</taxon>
        <taxon>Lactuca</taxon>
    </lineage>
</organism>
<sequence>MCSLNQNSGIMTFKTFDWLTQSKTTVLSFDPPVPCLIGTLTSQATRREKDVETSLKNTDKEFPLNYCYSTKHTSIFSRRRLRRRGSLIPFSPRLTRSFLIQ</sequence>
<dbReference type="EMBL" id="CAKMRJ010000001">
    <property type="protein sequence ID" value="CAH1412807.1"/>
    <property type="molecule type" value="Genomic_DNA"/>
</dbReference>
<reference evidence="1 2" key="1">
    <citation type="submission" date="2022-01" db="EMBL/GenBank/DDBJ databases">
        <authorList>
            <person name="Xiong W."/>
            <person name="Schranz E."/>
        </authorList>
    </citation>
    <scope>NUCLEOTIDE SEQUENCE [LARGE SCALE GENOMIC DNA]</scope>
</reference>
<name>A0AAU9LEL7_9ASTR</name>
<comment type="caution">
    <text evidence="1">The sequence shown here is derived from an EMBL/GenBank/DDBJ whole genome shotgun (WGS) entry which is preliminary data.</text>
</comment>
<keyword evidence="2" id="KW-1185">Reference proteome</keyword>
<evidence type="ECO:0000313" key="1">
    <source>
        <dbReference type="EMBL" id="CAH1412807.1"/>
    </source>
</evidence>